<keyword evidence="1" id="KW-0472">Membrane</keyword>
<dbReference type="Proteomes" id="UP000608071">
    <property type="component" value="Unassembled WGS sequence"/>
</dbReference>
<proteinExistence type="predicted"/>
<reference evidence="2 3" key="1">
    <citation type="submission" date="2020-08" db="EMBL/GenBank/DDBJ databases">
        <title>A Genomic Blueprint of the Chicken Gut Microbiome.</title>
        <authorList>
            <person name="Gilroy R."/>
            <person name="Ravi A."/>
            <person name="Getino M."/>
            <person name="Pursley I."/>
            <person name="Horton D.L."/>
            <person name="Alikhan N.-F."/>
            <person name="Baker D."/>
            <person name="Gharbi K."/>
            <person name="Hall N."/>
            <person name="Watson M."/>
            <person name="Adriaenssens E.M."/>
            <person name="Foster-Nyarko E."/>
            <person name="Jarju S."/>
            <person name="Secka A."/>
            <person name="Antonio M."/>
            <person name="Oren A."/>
            <person name="Chaudhuri R."/>
            <person name="La Ragione R.M."/>
            <person name="Hildebrand F."/>
            <person name="Pallen M.J."/>
        </authorList>
    </citation>
    <scope>NUCLEOTIDE SEQUENCE [LARGE SCALE GENOMIC DNA]</scope>
    <source>
        <strain evidence="2 3">Sa2BVA9</strain>
    </source>
</reference>
<evidence type="ECO:0000256" key="1">
    <source>
        <dbReference type="SAM" id="Phobius"/>
    </source>
</evidence>
<keyword evidence="1" id="KW-0812">Transmembrane</keyword>
<dbReference type="RefSeq" id="WP_191799798.1">
    <property type="nucleotide sequence ID" value="NZ_JACSQL010000003.1"/>
</dbReference>
<name>A0ABR8SYI5_9BACL</name>
<accession>A0ABR8SYI5</accession>
<keyword evidence="3" id="KW-1185">Reference proteome</keyword>
<gene>
    <name evidence="2" type="ORF">H9647_10900</name>
</gene>
<comment type="caution">
    <text evidence="2">The sequence shown here is derived from an EMBL/GenBank/DDBJ whole genome shotgun (WGS) entry which is preliminary data.</text>
</comment>
<sequence length="226" mass="25162">MAIFKRNKRVSWIITIVLLSGILFFFILFLNDVPGGFSDRRVSKALGMTSTLKIPLGKTPEEAVQKFRGNDSPNRVIYQETVEEGVLIFMNRPEKEDTSNLQVEFVRKARFGWKWVWGGGFGTSRANAALIYMSMAGLDDIPTPFPLIFGNVLDPSIKSITAETKESGVIKAKLIPIDPDKTIWFVLIPSAVVPPIEIKGFNQEGGLVADGIINDFDDSNNIELIR</sequence>
<evidence type="ECO:0000313" key="2">
    <source>
        <dbReference type="EMBL" id="MBD7968576.1"/>
    </source>
</evidence>
<dbReference type="EMBL" id="JACSQL010000003">
    <property type="protein sequence ID" value="MBD7968576.1"/>
    <property type="molecule type" value="Genomic_DNA"/>
</dbReference>
<keyword evidence="1" id="KW-1133">Transmembrane helix</keyword>
<evidence type="ECO:0000313" key="3">
    <source>
        <dbReference type="Proteomes" id="UP000608071"/>
    </source>
</evidence>
<organism evidence="2 3">
    <name type="scientific">Paenibacillus gallinarum</name>
    <dbReference type="NCBI Taxonomy" id="2762232"/>
    <lineage>
        <taxon>Bacteria</taxon>
        <taxon>Bacillati</taxon>
        <taxon>Bacillota</taxon>
        <taxon>Bacilli</taxon>
        <taxon>Bacillales</taxon>
        <taxon>Paenibacillaceae</taxon>
        <taxon>Paenibacillus</taxon>
    </lineage>
</organism>
<protein>
    <submittedName>
        <fullName evidence="2">Uncharacterized protein</fullName>
    </submittedName>
</protein>
<feature type="transmembrane region" description="Helical" evidence="1">
    <location>
        <begin position="12"/>
        <end position="30"/>
    </location>
</feature>